<dbReference type="GO" id="GO:0007076">
    <property type="term" value="P:mitotic chromosome condensation"/>
    <property type="evidence" value="ECO:0007669"/>
    <property type="project" value="TreeGrafter"/>
</dbReference>
<keyword evidence="7" id="KW-0498">Mitosis</keyword>
<dbReference type="GO" id="GO:0005730">
    <property type="term" value="C:nucleolus"/>
    <property type="evidence" value="ECO:0007669"/>
    <property type="project" value="TreeGrafter"/>
</dbReference>
<dbReference type="GeneID" id="115543602"/>
<dbReference type="OrthoDB" id="3258416at2759"/>
<keyword evidence="8" id="KW-0238">DNA-binding</keyword>
<dbReference type="PANTHER" id="PTHR15874">
    <property type="entry name" value="NUCLEOLAR AND SPINDLE-ASSOCIATED PROTEIN 1"/>
    <property type="match status" value="1"/>
</dbReference>
<feature type="compositionally biased region" description="Basic and acidic residues" evidence="12">
    <location>
        <begin position="259"/>
        <end position="269"/>
    </location>
</feature>
<feature type="compositionally biased region" description="Polar residues" evidence="12">
    <location>
        <begin position="326"/>
        <end position="336"/>
    </location>
</feature>
<evidence type="ECO:0000256" key="12">
    <source>
        <dbReference type="SAM" id="MobiDB-lite"/>
    </source>
</evidence>
<dbReference type="GO" id="GO:0008017">
    <property type="term" value="F:microtubule binding"/>
    <property type="evidence" value="ECO:0007669"/>
    <property type="project" value="TreeGrafter"/>
</dbReference>
<evidence type="ECO:0000256" key="8">
    <source>
        <dbReference type="ARBA" id="ARBA00023125"/>
    </source>
</evidence>
<evidence type="ECO:0000256" key="10">
    <source>
        <dbReference type="ARBA" id="ARBA00023242"/>
    </source>
</evidence>
<feature type="region of interest" description="Disordered" evidence="12">
    <location>
        <begin position="314"/>
        <end position="337"/>
    </location>
</feature>
<dbReference type="GO" id="GO:0040001">
    <property type="term" value="P:establishment of mitotic spindle localization"/>
    <property type="evidence" value="ECO:0007669"/>
    <property type="project" value="InterPro"/>
</dbReference>
<dbReference type="OMA" id="INDEAQE"/>
<name>A0A8C4ZJ87_GADMO</name>
<proteinExistence type="inferred from homology"/>
<evidence type="ECO:0000256" key="3">
    <source>
        <dbReference type="ARBA" id="ARBA00009702"/>
    </source>
</evidence>
<organism evidence="13 14">
    <name type="scientific">Gadus morhua</name>
    <name type="common">Atlantic cod</name>
    <dbReference type="NCBI Taxonomy" id="8049"/>
    <lineage>
        <taxon>Eukaryota</taxon>
        <taxon>Metazoa</taxon>
        <taxon>Chordata</taxon>
        <taxon>Craniata</taxon>
        <taxon>Vertebrata</taxon>
        <taxon>Euteleostomi</taxon>
        <taxon>Actinopterygii</taxon>
        <taxon>Neopterygii</taxon>
        <taxon>Teleostei</taxon>
        <taxon>Neoteleostei</taxon>
        <taxon>Acanthomorphata</taxon>
        <taxon>Zeiogadaria</taxon>
        <taxon>Gadariae</taxon>
        <taxon>Gadiformes</taxon>
        <taxon>Gadoidei</taxon>
        <taxon>Gadidae</taxon>
        <taxon>Gadus</taxon>
    </lineage>
</organism>
<dbReference type="InterPro" id="IPR026756">
    <property type="entry name" value="NuSAP"/>
</dbReference>
<keyword evidence="6" id="KW-0493">Microtubule</keyword>
<feature type="region of interest" description="Disordered" evidence="12">
    <location>
        <begin position="212"/>
        <end position="269"/>
    </location>
</feature>
<comment type="similarity">
    <text evidence="3">Belongs to the NUSAP family.</text>
</comment>
<sequence>MDLDAMKYPKLRSLAKELGLKSNMKADRLRITIKQHYEQGQQLKEDQVMDSVDLGAQEDVNANLASVGDDPSTKKSLFVTSRRGKTTKRKISDGEQRLVTAEVEPETGVLDEGGIAKKRRVSATTEPEETGPMSEQQAEVQPDPAACDQGTGNDPKLEVAGRIPRHAGLMKRNKPLMKASTPNFKKLHEAHFNRMESIDSYVQRKTKQETALKAASQDLKVPPKSALPKPADVKPQQLVKLSRSSLMSPAVPKPTAAQDEPRARRAVQREASFRPSILSLRRINVQFSEATLDNKSKKSQLKTPTRLSTCVARCASGRPTGDKPSVTKSSNASASKTPGAFVFSGNTSSSVTPGNNKPSFDLKASLSKPLSYKPHTGKLKPFGDAKENAAANTTVVQLHQKNYKQHQVQTREERRTKQTQGRKQKKESALGARRGLVMS</sequence>
<feature type="region of interest" description="Disordered" evidence="12">
    <location>
        <begin position="400"/>
        <end position="439"/>
    </location>
</feature>
<evidence type="ECO:0000313" key="13">
    <source>
        <dbReference type="Ensembl" id="ENSGMOP00000015162.2"/>
    </source>
</evidence>
<reference evidence="13" key="1">
    <citation type="submission" date="2025-08" db="UniProtKB">
        <authorList>
            <consortium name="Ensembl"/>
        </authorList>
    </citation>
    <scope>IDENTIFICATION</scope>
</reference>
<dbReference type="GO" id="GO:0000281">
    <property type="term" value="P:mitotic cytokinesis"/>
    <property type="evidence" value="ECO:0007669"/>
    <property type="project" value="InterPro"/>
</dbReference>
<keyword evidence="5" id="KW-0132">Cell division</keyword>
<dbReference type="PANTHER" id="PTHR15874:SF1">
    <property type="entry name" value="NUCLEOLAR AND SPINDLE-ASSOCIATED PROTEIN 1"/>
    <property type="match status" value="1"/>
</dbReference>
<reference evidence="13" key="2">
    <citation type="submission" date="2025-09" db="UniProtKB">
        <authorList>
            <consortium name="Ensembl"/>
        </authorList>
    </citation>
    <scope>IDENTIFICATION</scope>
</reference>
<evidence type="ECO:0000256" key="11">
    <source>
        <dbReference type="ARBA" id="ARBA00023306"/>
    </source>
</evidence>
<evidence type="ECO:0000256" key="5">
    <source>
        <dbReference type="ARBA" id="ARBA00022618"/>
    </source>
</evidence>
<evidence type="ECO:0000256" key="9">
    <source>
        <dbReference type="ARBA" id="ARBA00023212"/>
    </source>
</evidence>
<gene>
    <name evidence="13" type="primary">NUSAP1</name>
    <name evidence="13" type="synonym">nusap1</name>
</gene>
<dbReference type="RefSeq" id="XP_030211876.1">
    <property type="nucleotide sequence ID" value="XM_030356016.1"/>
</dbReference>
<comment type="subcellular location">
    <subcellularLocation>
        <location evidence="2">Cytoplasm</location>
        <location evidence="2">Cytoskeleton</location>
        <location evidence="2">Spindle</location>
    </subcellularLocation>
    <subcellularLocation>
        <location evidence="1">Nucleus</location>
    </subcellularLocation>
</comment>
<dbReference type="Proteomes" id="UP000694546">
    <property type="component" value="Chromosome 5"/>
</dbReference>
<accession>A0A8C4ZJ87</accession>
<feature type="region of interest" description="Disordered" evidence="12">
    <location>
        <begin position="119"/>
        <end position="158"/>
    </location>
</feature>
<evidence type="ECO:0000256" key="1">
    <source>
        <dbReference type="ARBA" id="ARBA00004123"/>
    </source>
</evidence>
<evidence type="ECO:0000256" key="4">
    <source>
        <dbReference type="ARBA" id="ARBA00022490"/>
    </source>
</evidence>
<keyword evidence="11" id="KW-0131">Cell cycle</keyword>
<keyword evidence="10" id="KW-0539">Nucleus</keyword>
<dbReference type="GO" id="GO:0072686">
    <property type="term" value="C:mitotic spindle"/>
    <property type="evidence" value="ECO:0007669"/>
    <property type="project" value="TreeGrafter"/>
</dbReference>
<protein>
    <submittedName>
        <fullName evidence="13">Nucleolar and spindle associated protein 1</fullName>
    </submittedName>
</protein>
<dbReference type="GO" id="GO:0001755">
    <property type="term" value="P:neural crest cell migration"/>
    <property type="evidence" value="ECO:0007669"/>
    <property type="project" value="Ensembl"/>
</dbReference>
<dbReference type="GeneTree" id="ENSGT00390000006370"/>
<evidence type="ECO:0000256" key="7">
    <source>
        <dbReference type="ARBA" id="ARBA00022776"/>
    </source>
</evidence>
<dbReference type="GO" id="GO:0003677">
    <property type="term" value="F:DNA binding"/>
    <property type="evidence" value="ECO:0007669"/>
    <property type="project" value="UniProtKB-KW"/>
</dbReference>
<dbReference type="Pfam" id="PF16006">
    <property type="entry name" value="NUSAP"/>
    <property type="match status" value="1"/>
</dbReference>
<keyword evidence="4" id="KW-0963">Cytoplasm</keyword>
<dbReference type="AlphaFoldDB" id="A0A8C4ZJ87"/>
<evidence type="ECO:0000313" key="14">
    <source>
        <dbReference type="Proteomes" id="UP000694546"/>
    </source>
</evidence>
<keyword evidence="14" id="KW-1185">Reference proteome</keyword>
<evidence type="ECO:0000256" key="6">
    <source>
        <dbReference type="ARBA" id="ARBA00022701"/>
    </source>
</evidence>
<dbReference type="GO" id="GO:0005874">
    <property type="term" value="C:microtubule"/>
    <property type="evidence" value="ECO:0007669"/>
    <property type="project" value="UniProtKB-KW"/>
</dbReference>
<keyword evidence="9" id="KW-0206">Cytoskeleton</keyword>
<evidence type="ECO:0000256" key="2">
    <source>
        <dbReference type="ARBA" id="ARBA00004186"/>
    </source>
</evidence>
<dbReference type="Ensembl" id="ENSGMOT00000015552.2">
    <property type="protein sequence ID" value="ENSGMOP00000015162.2"/>
    <property type="gene ID" value="ENSGMOG00000014195.2"/>
</dbReference>